<dbReference type="AlphaFoldDB" id="A0A117NHB1"/>
<name>A0A117NHB1_PICGL</name>
<organism evidence="1">
    <name type="scientific">Picea glauca</name>
    <name type="common">White spruce</name>
    <name type="synonym">Pinus glauca</name>
    <dbReference type="NCBI Taxonomy" id="3330"/>
    <lineage>
        <taxon>Eukaryota</taxon>
        <taxon>Viridiplantae</taxon>
        <taxon>Streptophyta</taxon>
        <taxon>Embryophyta</taxon>
        <taxon>Tracheophyta</taxon>
        <taxon>Spermatophyta</taxon>
        <taxon>Pinopsida</taxon>
        <taxon>Pinidae</taxon>
        <taxon>Conifers I</taxon>
        <taxon>Pinales</taxon>
        <taxon>Pinaceae</taxon>
        <taxon>Picea</taxon>
    </lineage>
</organism>
<dbReference type="EMBL" id="LKAM01000006">
    <property type="protein sequence ID" value="KUM48096.1"/>
    <property type="molecule type" value="Genomic_DNA"/>
</dbReference>
<geneLocation type="mitochondrion" evidence="1"/>
<proteinExistence type="predicted"/>
<keyword evidence="1" id="KW-0496">Mitochondrion</keyword>
<gene>
    <name evidence="1" type="ORF">ABT39_MTgene5092</name>
</gene>
<evidence type="ECO:0000313" key="1">
    <source>
        <dbReference type="EMBL" id="KUM48096.1"/>
    </source>
</evidence>
<sequence>MRVLSFARENGGKSISWLPLCCKVLENRTFYSDPKRNEMERNVVARPKGEERLMRVQCHYFNITYSRSCGEWRGMSLRKRPRKGGSGTGGSVVSLLAPAIGAYRSECV</sequence>
<reference evidence="1" key="1">
    <citation type="journal article" date="2015" name="Genome Biol. Evol.">
        <title>Organellar Genomes of White Spruce (Picea glauca): Assembly and Annotation.</title>
        <authorList>
            <person name="Jackman S.D."/>
            <person name="Warren R.L."/>
            <person name="Gibb E.A."/>
            <person name="Vandervalk B.P."/>
            <person name="Mohamadi H."/>
            <person name="Chu J."/>
            <person name="Raymond A."/>
            <person name="Pleasance S."/>
            <person name="Coope R."/>
            <person name="Wildung M.R."/>
            <person name="Ritland C.E."/>
            <person name="Bousquet J."/>
            <person name="Jones S.J."/>
            <person name="Bohlmann J."/>
            <person name="Birol I."/>
        </authorList>
    </citation>
    <scope>NUCLEOTIDE SEQUENCE [LARGE SCALE GENOMIC DNA]</scope>
    <source>
        <tissue evidence="1">Flushing bud</tissue>
    </source>
</reference>
<protein>
    <submittedName>
        <fullName evidence="1">Uncharacterized protein</fullName>
    </submittedName>
</protein>
<comment type="caution">
    <text evidence="1">The sequence shown here is derived from an EMBL/GenBank/DDBJ whole genome shotgun (WGS) entry which is preliminary data.</text>
</comment>
<accession>A0A117NHB1</accession>